<dbReference type="Gene3D" id="3.30.70.260">
    <property type="match status" value="1"/>
</dbReference>
<evidence type="ECO:0000313" key="10">
    <source>
        <dbReference type="EMBL" id="SHJ02441.1"/>
    </source>
</evidence>
<comment type="similarity">
    <text evidence="3 8">Belongs to the acetolactate synthase small subunit family.</text>
</comment>
<organism evidence="10 11">
    <name type="scientific">Dethiosulfatibacter aminovorans DSM 17477</name>
    <dbReference type="NCBI Taxonomy" id="1121476"/>
    <lineage>
        <taxon>Bacteria</taxon>
        <taxon>Bacillati</taxon>
        <taxon>Bacillota</taxon>
        <taxon>Tissierellia</taxon>
        <taxon>Dethiosulfatibacter</taxon>
    </lineage>
</organism>
<dbReference type="GO" id="GO:0009099">
    <property type="term" value="P:L-valine biosynthetic process"/>
    <property type="evidence" value="ECO:0007669"/>
    <property type="project" value="UniProtKB-UniRule"/>
</dbReference>
<dbReference type="AlphaFoldDB" id="A0A1M6FXL5"/>
<keyword evidence="5 8" id="KW-0028">Amino-acid biosynthesis</keyword>
<dbReference type="GO" id="GO:0003984">
    <property type="term" value="F:acetolactate synthase activity"/>
    <property type="evidence" value="ECO:0007669"/>
    <property type="project" value="UniProtKB-UniRule"/>
</dbReference>
<dbReference type="SUPFAM" id="SSF55021">
    <property type="entry name" value="ACT-like"/>
    <property type="match status" value="2"/>
</dbReference>
<dbReference type="InterPro" id="IPR027271">
    <property type="entry name" value="Acetolactate_synth/TF_NikR_C"/>
</dbReference>
<comment type="pathway">
    <text evidence="1 8">Amino-acid biosynthesis; L-isoleucine biosynthesis; L-isoleucine from 2-oxobutanoate: step 1/4.</text>
</comment>
<evidence type="ECO:0000256" key="2">
    <source>
        <dbReference type="ARBA" id="ARBA00005025"/>
    </source>
</evidence>
<dbReference type="UniPathway" id="UPA00047">
    <property type="reaction ID" value="UER00055"/>
</dbReference>
<dbReference type="NCBIfam" id="NF008864">
    <property type="entry name" value="PRK11895.1"/>
    <property type="match status" value="1"/>
</dbReference>
<dbReference type="PROSITE" id="PS51671">
    <property type="entry name" value="ACT"/>
    <property type="match status" value="1"/>
</dbReference>
<accession>A0A1M6FXL5</accession>
<dbReference type="STRING" id="1121476.SAMN02745751_01578"/>
<keyword evidence="6 8" id="KW-0100">Branched-chain amino acid biosynthesis</keyword>
<evidence type="ECO:0000256" key="4">
    <source>
        <dbReference type="ARBA" id="ARBA00011744"/>
    </source>
</evidence>
<comment type="pathway">
    <text evidence="2 8">Amino-acid biosynthesis; L-valine biosynthesis; L-valine from pyruvate: step 1/4.</text>
</comment>
<dbReference type="PANTHER" id="PTHR30239">
    <property type="entry name" value="ACETOLACTATE SYNTHASE SMALL SUBUNIT"/>
    <property type="match status" value="1"/>
</dbReference>
<evidence type="ECO:0000256" key="7">
    <source>
        <dbReference type="ARBA" id="ARBA00048670"/>
    </source>
</evidence>
<dbReference type="EMBL" id="FQZL01000009">
    <property type="protein sequence ID" value="SHJ02441.1"/>
    <property type="molecule type" value="Genomic_DNA"/>
</dbReference>
<dbReference type="InterPro" id="IPR045865">
    <property type="entry name" value="ACT-like_dom_sf"/>
</dbReference>
<evidence type="ECO:0000256" key="6">
    <source>
        <dbReference type="ARBA" id="ARBA00023304"/>
    </source>
</evidence>
<dbReference type="GO" id="GO:0005829">
    <property type="term" value="C:cytosol"/>
    <property type="evidence" value="ECO:0007669"/>
    <property type="project" value="TreeGrafter"/>
</dbReference>
<comment type="subunit">
    <text evidence="4 8">Dimer of large and small chains.</text>
</comment>
<dbReference type="NCBIfam" id="TIGR00119">
    <property type="entry name" value="acolac_sm"/>
    <property type="match status" value="1"/>
</dbReference>
<evidence type="ECO:0000256" key="8">
    <source>
        <dbReference type="RuleBase" id="RU368092"/>
    </source>
</evidence>
<evidence type="ECO:0000313" key="11">
    <source>
        <dbReference type="Proteomes" id="UP000184052"/>
    </source>
</evidence>
<protein>
    <recommendedName>
        <fullName evidence="8">Acetolactate synthase small subunit</fullName>
        <shortName evidence="8">AHAS</shortName>
        <shortName evidence="8">ALS</shortName>
        <ecNumber evidence="8">2.2.1.6</ecNumber>
    </recommendedName>
    <alternativeName>
        <fullName evidence="8">Acetohydroxy-acid synthase small subunit</fullName>
    </alternativeName>
</protein>
<reference evidence="10 11" key="1">
    <citation type="submission" date="2016-11" db="EMBL/GenBank/DDBJ databases">
        <authorList>
            <person name="Jaros S."/>
            <person name="Januszkiewicz K."/>
            <person name="Wedrychowicz H."/>
        </authorList>
    </citation>
    <scope>NUCLEOTIDE SEQUENCE [LARGE SCALE GENOMIC DNA]</scope>
    <source>
        <strain evidence="10 11">DSM 17477</strain>
    </source>
</reference>
<dbReference type="InterPro" id="IPR019455">
    <property type="entry name" value="Acetolactate_synth_ssu_C"/>
</dbReference>
<keyword evidence="8" id="KW-0808">Transferase</keyword>
<dbReference type="EC" id="2.2.1.6" evidence="8"/>
<dbReference type="GO" id="GO:0009097">
    <property type="term" value="P:isoleucine biosynthetic process"/>
    <property type="evidence" value="ECO:0007669"/>
    <property type="project" value="UniProtKB-UniRule"/>
</dbReference>
<dbReference type="GO" id="GO:1990610">
    <property type="term" value="F:acetolactate synthase regulator activity"/>
    <property type="evidence" value="ECO:0007669"/>
    <property type="project" value="UniProtKB-UniRule"/>
</dbReference>
<feature type="domain" description="ACT" evidence="9">
    <location>
        <begin position="7"/>
        <end position="81"/>
    </location>
</feature>
<proteinExistence type="inferred from homology"/>
<dbReference type="InterPro" id="IPR039557">
    <property type="entry name" value="AHAS_ACT"/>
</dbReference>
<dbReference type="OrthoDB" id="9787365at2"/>
<dbReference type="RefSeq" id="WP_073049037.1">
    <property type="nucleotide sequence ID" value="NZ_FQZL01000009.1"/>
</dbReference>
<comment type="function">
    <text evidence="8">Catalyzes the conversion of 2 pyruvate molecules into acetolactate in the first common step of the biosynthetic pathway of the branched-amino acids such as leucine, isoleucine, and valine.</text>
</comment>
<evidence type="ECO:0000256" key="5">
    <source>
        <dbReference type="ARBA" id="ARBA00022605"/>
    </source>
</evidence>
<dbReference type="Pfam" id="PF10369">
    <property type="entry name" value="ALS_ss_C"/>
    <property type="match status" value="1"/>
</dbReference>
<dbReference type="UniPathway" id="UPA00049">
    <property type="reaction ID" value="UER00059"/>
</dbReference>
<dbReference type="CDD" id="cd04878">
    <property type="entry name" value="ACT_AHAS"/>
    <property type="match status" value="1"/>
</dbReference>
<dbReference type="FunFam" id="3.30.70.260:FF:000001">
    <property type="entry name" value="Acetolactate synthase, small subunit"/>
    <property type="match status" value="1"/>
</dbReference>
<name>A0A1M6FXL5_9FIRM</name>
<dbReference type="PANTHER" id="PTHR30239:SF0">
    <property type="entry name" value="ACETOLACTATE SYNTHASE SMALL SUBUNIT 1, CHLOROPLASTIC"/>
    <property type="match status" value="1"/>
</dbReference>
<dbReference type="InterPro" id="IPR002912">
    <property type="entry name" value="ACT_dom"/>
</dbReference>
<dbReference type="FunFam" id="3.30.70.1150:FF:000001">
    <property type="entry name" value="Acetolactate synthase small subunit"/>
    <property type="match status" value="1"/>
</dbReference>
<evidence type="ECO:0000256" key="3">
    <source>
        <dbReference type="ARBA" id="ARBA00006341"/>
    </source>
</evidence>
<dbReference type="Gene3D" id="3.30.70.1150">
    <property type="entry name" value="ACT-like. Chain A, domain 2"/>
    <property type="match status" value="1"/>
</dbReference>
<sequence length="160" mass="17948">MKHEKHVLSITVENYPGTLSKVAGLFSRRGYNIDTLNVAETTDPNISRITVTVTGDEEILEQITKQLNKLINVIKITDLTLKKSVLRELLFLKINCTQKTRTEIIQMADVFKGKTVDISAKSITIEMTGDETKNNAFIELVRPYGIIELVRTGLTAIERG</sequence>
<dbReference type="Pfam" id="PF22629">
    <property type="entry name" value="ACT_AHAS_ss"/>
    <property type="match status" value="1"/>
</dbReference>
<evidence type="ECO:0000259" key="9">
    <source>
        <dbReference type="PROSITE" id="PS51671"/>
    </source>
</evidence>
<comment type="catalytic activity">
    <reaction evidence="7 8">
        <text>2 pyruvate + H(+) = (2S)-2-acetolactate + CO2</text>
        <dbReference type="Rhea" id="RHEA:25249"/>
        <dbReference type="ChEBI" id="CHEBI:15361"/>
        <dbReference type="ChEBI" id="CHEBI:15378"/>
        <dbReference type="ChEBI" id="CHEBI:16526"/>
        <dbReference type="ChEBI" id="CHEBI:58476"/>
        <dbReference type="EC" id="2.2.1.6"/>
    </reaction>
</comment>
<dbReference type="InterPro" id="IPR054480">
    <property type="entry name" value="AHAS_small-like_ACT"/>
</dbReference>
<dbReference type="InterPro" id="IPR004789">
    <property type="entry name" value="Acetalactate_synth_ssu"/>
</dbReference>
<dbReference type="Proteomes" id="UP000184052">
    <property type="component" value="Unassembled WGS sequence"/>
</dbReference>
<keyword evidence="11" id="KW-1185">Reference proteome</keyword>
<evidence type="ECO:0000256" key="1">
    <source>
        <dbReference type="ARBA" id="ARBA00004974"/>
    </source>
</evidence>
<gene>
    <name evidence="10" type="ORF">SAMN02745751_01578</name>
</gene>